<accession>A0A953LDX3</accession>
<dbReference type="InterPro" id="IPR009057">
    <property type="entry name" value="Homeodomain-like_sf"/>
</dbReference>
<dbReference type="RefSeq" id="WP_222580874.1">
    <property type="nucleotide sequence ID" value="NZ_JAHVHU010000013.1"/>
</dbReference>
<dbReference type="Proteomes" id="UP000753961">
    <property type="component" value="Unassembled WGS sequence"/>
</dbReference>
<evidence type="ECO:0000313" key="2">
    <source>
        <dbReference type="EMBL" id="MBY5959339.1"/>
    </source>
</evidence>
<reference evidence="2" key="1">
    <citation type="submission" date="2021-06" db="EMBL/GenBank/DDBJ databases">
        <title>44 bacteria genomes isolated from Dapeng, Shenzhen.</title>
        <authorList>
            <person name="Zheng W."/>
            <person name="Yu S."/>
            <person name="Huang Y."/>
        </authorList>
    </citation>
    <scope>NUCLEOTIDE SEQUENCE</scope>
    <source>
        <strain evidence="2">DP5N28-2</strain>
    </source>
</reference>
<evidence type="ECO:0000313" key="3">
    <source>
        <dbReference type="Proteomes" id="UP000753961"/>
    </source>
</evidence>
<dbReference type="InterPro" id="IPR041673">
    <property type="entry name" value="TetR_C_23"/>
</dbReference>
<dbReference type="SUPFAM" id="SSF48498">
    <property type="entry name" value="Tetracyclin repressor-like, C-terminal domain"/>
    <property type="match status" value="1"/>
</dbReference>
<comment type="caution">
    <text evidence="2">The sequence shown here is derived from an EMBL/GenBank/DDBJ whole genome shotgun (WGS) entry which is preliminary data.</text>
</comment>
<feature type="domain" description="Tetracyclin repressor-like C-terminal" evidence="1">
    <location>
        <begin position="85"/>
        <end position="210"/>
    </location>
</feature>
<dbReference type="AlphaFoldDB" id="A0A953LDX3"/>
<proteinExistence type="predicted"/>
<dbReference type="Gene3D" id="1.10.357.10">
    <property type="entry name" value="Tetracycline Repressor, domain 2"/>
    <property type="match status" value="1"/>
</dbReference>
<dbReference type="Pfam" id="PF17931">
    <property type="entry name" value="TetR_C_23"/>
    <property type="match status" value="1"/>
</dbReference>
<dbReference type="InterPro" id="IPR036271">
    <property type="entry name" value="Tet_transcr_reg_TetR-rel_C_sf"/>
</dbReference>
<protein>
    <submittedName>
        <fullName evidence="2">TetR/AcrR family transcriptional regulator</fullName>
    </submittedName>
</protein>
<name>A0A953LDX3_9BACT</name>
<gene>
    <name evidence="2" type="ORF">KUV50_14395</name>
</gene>
<sequence length="218" mass="25565">MAKQKKEISKDRIIELYTEHLLEHGQEPPSVYAFAKENKFTEAEFYNFFGSFPSVEAAFYEHIFHHSYTLIQQSDDWEEADAREKLLTFYYTFFENLTANRSFVLVSIGKAPSMKSLKKLRSLRKAFKAMIHDLDIDTLDLNHGQLNSLQQKALEESAWIQLITTLKFWLEDSSPGFEKTDVFIEKAVNTSFELMNVRPIRRLLDFGKFILHERSFTS</sequence>
<evidence type="ECO:0000259" key="1">
    <source>
        <dbReference type="Pfam" id="PF17931"/>
    </source>
</evidence>
<keyword evidence="3" id="KW-1185">Reference proteome</keyword>
<organism evidence="2 3">
    <name type="scientific">Membranihabitans marinus</name>
    <dbReference type="NCBI Taxonomy" id="1227546"/>
    <lineage>
        <taxon>Bacteria</taxon>
        <taxon>Pseudomonadati</taxon>
        <taxon>Bacteroidota</taxon>
        <taxon>Saprospiria</taxon>
        <taxon>Saprospirales</taxon>
        <taxon>Saprospiraceae</taxon>
        <taxon>Membranihabitans</taxon>
    </lineage>
</organism>
<dbReference type="SUPFAM" id="SSF46689">
    <property type="entry name" value="Homeodomain-like"/>
    <property type="match status" value="1"/>
</dbReference>
<dbReference type="EMBL" id="JAHVHU010000013">
    <property type="protein sequence ID" value="MBY5959339.1"/>
    <property type="molecule type" value="Genomic_DNA"/>
</dbReference>